<dbReference type="InterPro" id="IPR011992">
    <property type="entry name" value="EF-hand-dom_pair"/>
</dbReference>
<dbReference type="AlphaFoldDB" id="A0A5N5SHM0"/>
<dbReference type="Pfam" id="PF13499">
    <property type="entry name" value="EF-hand_7"/>
    <property type="match status" value="2"/>
</dbReference>
<dbReference type="SMART" id="SM00054">
    <property type="entry name" value="EFh"/>
    <property type="match status" value="5"/>
</dbReference>
<sequence length="202" mass="23465">MAYANPDVNYLRSIFQKVDRDGSGAIDARELQSALSNGNWTPFNPDTVKLMMGMFDRSGSNTISFNDFGALWKYVVDWQNCFKTYDRDNSGNISKDELKTALTTFGYRFSDPFYNVLMTRFDRSKRGQIYFDDFIQCCIVLHTLTSTFKKYDESQKGIVTFSYEHFLSATLTQAFMQYDTDRDGVITIPYEQFLHLIFNARI</sequence>
<dbReference type="PANTHER" id="PTHR46212:SF9">
    <property type="entry name" value="PROGRAMMED CELL DEATH PROTEIN 6"/>
    <property type="match status" value="1"/>
</dbReference>
<keyword evidence="5" id="KW-0106">Calcium</keyword>
<dbReference type="PANTHER" id="PTHR46212">
    <property type="entry name" value="PEFLIN"/>
    <property type="match status" value="1"/>
</dbReference>
<comment type="subcellular location">
    <subcellularLocation>
        <location evidence="1">Cytoplasm</location>
    </subcellularLocation>
</comment>
<evidence type="ECO:0000256" key="2">
    <source>
        <dbReference type="ARBA" id="ARBA00022490"/>
    </source>
</evidence>
<evidence type="ECO:0000256" key="1">
    <source>
        <dbReference type="ARBA" id="ARBA00004496"/>
    </source>
</evidence>
<keyword evidence="2" id="KW-0963">Cytoplasm</keyword>
<dbReference type="PROSITE" id="PS00018">
    <property type="entry name" value="EF_HAND_1"/>
    <property type="match status" value="2"/>
</dbReference>
<gene>
    <name evidence="7" type="primary">Pdcd6</name>
    <name evidence="7" type="ORF">Anas_00861</name>
</gene>
<dbReference type="Gene3D" id="1.10.238.10">
    <property type="entry name" value="EF-hand"/>
    <property type="match status" value="1"/>
</dbReference>
<dbReference type="Pfam" id="PF13202">
    <property type="entry name" value="EF-hand_5"/>
    <property type="match status" value="1"/>
</dbReference>
<evidence type="ECO:0000256" key="4">
    <source>
        <dbReference type="ARBA" id="ARBA00022737"/>
    </source>
</evidence>
<evidence type="ECO:0000259" key="6">
    <source>
        <dbReference type="PROSITE" id="PS50222"/>
    </source>
</evidence>
<evidence type="ECO:0000313" key="7">
    <source>
        <dbReference type="EMBL" id="KAB7493741.1"/>
    </source>
</evidence>
<proteinExistence type="predicted"/>
<evidence type="ECO:0000313" key="8">
    <source>
        <dbReference type="Proteomes" id="UP000326759"/>
    </source>
</evidence>
<dbReference type="SUPFAM" id="SSF47473">
    <property type="entry name" value="EF-hand"/>
    <property type="match status" value="1"/>
</dbReference>
<evidence type="ECO:0000256" key="5">
    <source>
        <dbReference type="ARBA" id="ARBA00022837"/>
    </source>
</evidence>
<name>A0A5N5SHM0_9CRUS</name>
<dbReference type="PROSITE" id="PS50222">
    <property type="entry name" value="EF_HAND_2"/>
    <property type="match status" value="2"/>
</dbReference>
<dbReference type="Proteomes" id="UP000326759">
    <property type="component" value="Unassembled WGS sequence"/>
</dbReference>
<keyword evidence="4" id="KW-0677">Repeat</keyword>
<accession>A0A5N5SHM0</accession>
<dbReference type="GO" id="GO:0005737">
    <property type="term" value="C:cytoplasm"/>
    <property type="evidence" value="ECO:0007669"/>
    <property type="project" value="UniProtKB-SubCell"/>
</dbReference>
<protein>
    <submittedName>
        <fullName evidence="7">Programmed cell death protein 6</fullName>
    </submittedName>
</protein>
<dbReference type="InterPro" id="IPR018247">
    <property type="entry name" value="EF_Hand_1_Ca_BS"/>
</dbReference>
<comment type="caution">
    <text evidence="7">The sequence shown here is derived from an EMBL/GenBank/DDBJ whole genome shotgun (WGS) entry which is preliminary data.</text>
</comment>
<keyword evidence="8" id="KW-1185">Reference proteome</keyword>
<dbReference type="InterPro" id="IPR002048">
    <property type="entry name" value="EF_hand_dom"/>
</dbReference>
<dbReference type="InterPro" id="IPR051426">
    <property type="entry name" value="Peflin/Sorcin_CaBP"/>
</dbReference>
<dbReference type="EMBL" id="SEYY01024999">
    <property type="protein sequence ID" value="KAB7493741.1"/>
    <property type="molecule type" value="Genomic_DNA"/>
</dbReference>
<keyword evidence="3" id="KW-0479">Metal-binding</keyword>
<reference evidence="7 8" key="1">
    <citation type="journal article" date="2019" name="PLoS Biol.">
        <title>Sex chromosomes control vertical transmission of feminizing Wolbachia symbionts in an isopod.</title>
        <authorList>
            <person name="Becking T."/>
            <person name="Chebbi M.A."/>
            <person name="Giraud I."/>
            <person name="Moumen B."/>
            <person name="Laverre T."/>
            <person name="Caubet Y."/>
            <person name="Peccoud J."/>
            <person name="Gilbert C."/>
            <person name="Cordaux R."/>
        </authorList>
    </citation>
    <scope>NUCLEOTIDE SEQUENCE [LARGE SCALE GENOMIC DNA]</scope>
    <source>
        <strain evidence="7">ANa2</strain>
        <tissue evidence="7">Whole body excluding digestive tract and cuticle</tissue>
    </source>
</reference>
<dbReference type="GO" id="GO:0048306">
    <property type="term" value="F:calcium-dependent protein binding"/>
    <property type="evidence" value="ECO:0007669"/>
    <property type="project" value="UniProtKB-ARBA"/>
</dbReference>
<feature type="domain" description="EF-hand" evidence="6">
    <location>
        <begin position="73"/>
        <end position="108"/>
    </location>
</feature>
<feature type="domain" description="EF-hand" evidence="6">
    <location>
        <begin position="6"/>
        <end position="41"/>
    </location>
</feature>
<organism evidence="7 8">
    <name type="scientific">Armadillidium nasatum</name>
    <dbReference type="NCBI Taxonomy" id="96803"/>
    <lineage>
        <taxon>Eukaryota</taxon>
        <taxon>Metazoa</taxon>
        <taxon>Ecdysozoa</taxon>
        <taxon>Arthropoda</taxon>
        <taxon>Crustacea</taxon>
        <taxon>Multicrustacea</taxon>
        <taxon>Malacostraca</taxon>
        <taxon>Eumalacostraca</taxon>
        <taxon>Peracarida</taxon>
        <taxon>Isopoda</taxon>
        <taxon>Oniscidea</taxon>
        <taxon>Crinocheta</taxon>
        <taxon>Armadillidiidae</taxon>
        <taxon>Armadillidium</taxon>
    </lineage>
</organism>
<dbReference type="GO" id="GO:0005509">
    <property type="term" value="F:calcium ion binding"/>
    <property type="evidence" value="ECO:0007669"/>
    <property type="project" value="InterPro"/>
</dbReference>
<evidence type="ECO:0000256" key="3">
    <source>
        <dbReference type="ARBA" id="ARBA00022723"/>
    </source>
</evidence>
<dbReference type="OrthoDB" id="186625at2759"/>